<dbReference type="InterPro" id="IPR000719">
    <property type="entry name" value="Prot_kinase_dom"/>
</dbReference>
<evidence type="ECO:0000259" key="11">
    <source>
        <dbReference type="PROSITE" id="PS50011"/>
    </source>
</evidence>
<evidence type="ECO:0000313" key="12">
    <source>
        <dbReference type="EMBL" id="VDP87219.1"/>
    </source>
</evidence>
<dbReference type="InterPro" id="IPR000980">
    <property type="entry name" value="SH2"/>
</dbReference>
<keyword evidence="3 8" id="KW-0418">Kinase</keyword>
<keyword evidence="9" id="KW-0472">Membrane</keyword>
<keyword evidence="2 7" id="KW-0547">Nucleotide-binding</keyword>
<dbReference type="PROSITE" id="PS50011">
    <property type="entry name" value="PROTEIN_KINASE_DOM"/>
    <property type="match status" value="1"/>
</dbReference>
<feature type="binding site" evidence="7">
    <location>
        <position position="259"/>
    </location>
    <ligand>
        <name>ATP</name>
        <dbReference type="ChEBI" id="CHEBI:30616"/>
    </ligand>
</feature>
<keyword evidence="5 8" id="KW-0829">Tyrosine-protein kinase</keyword>
<sequence length="341" mass="38969">MRIEPKRRDSGVVYISSSEFVILTSRLSSSVMMMMTMIRVLLFEFLTPVFTPFILIHSLQNWYSLNAYGEVDINKEPWFHGVLPRAEVERLLQKQGDFLIRQTSKRASCRDLVQNWNAAIEENRKIVDGTSSTSDRGVLPGVDTTVMRMVLSVYWFGHKHFILYGGTPNDSGWRLEEGEFPTIRQVITLRLHRSLELLEYHMLTQTPVTAKSGACLITPITRPDWELDNKDVQLVQKIGQGNFGDVYRGFYNGCEVAVKTCRVDMTASDLRRKFLQGETTALNFCHPHIVKLIGIAVRSYPIMIVMEYVPGALHQTNVEFPPPRRHVGGSVYSHVRSVNDF</sequence>
<dbReference type="SMART" id="SM00252">
    <property type="entry name" value="SH2"/>
    <property type="match status" value="1"/>
</dbReference>
<organism evidence="14">
    <name type="scientific">Echinostoma caproni</name>
    <dbReference type="NCBI Taxonomy" id="27848"/>
    <lineage>
        <taxon>Eukaryota</taxon>
        <taxon>Metazoa</taxon>
        <taxon>Spiralia</taxon>
        <taxon>Lophotrochozoa</taxon>
        <taxon>Platyhelminthes</taxon>
        <taxon>Trematoda</taxon>
        <taxon>Digenea</taxon>
        <taxon>Plagiorchiida</taxon>
        <taxon>Echinostomata</taxon>
        <taxon>Echinostomatoidea</taxon>
        <taxon>Echinostomatidae</taxon>
        <taxon>Echinostoma</taxon>
    </lineage>
</organism>
<reference evidence="12 13" key="2">
    <citation type="submission" date="2018-11" db="EMBL/GenBank/DDBJ databases">
        <authorList>
            <consortium name="Pathogen Informatics"/>
        </authorList>
    </citation>
    <scope>NUCLEOTIDE SEQUENCE [LARGE SCALE GENOMIC DNA]</scope>
    <source>
        <strain evidence="12 13">Egypt</strain>
    </source>
</reference>
<comment type="catalytic activity">
    <reaction evidence="8">
        <text>L-tyrosyl-[protein] + ATP = O-phospho-L-tyrosyl-[protein] + ADP + H(+)</text>
        <dbReference type="Rhea" id="RHEA:10596"/>
        <dbReference type="Rhea" id="RHEA-COMP:10136"/>
        <dbReference type="Rhea" id="RHEA-COMP:20101"/>
        <dbReference type="ChEBI" id="CHEBI:15378"/>
        <dbReference type="ChEBI" id="CHEBI:30616"/>
        <dbReference type="ChEBI" id="CHEBI:46858"/>
        <dbReference type="ChEBI" id="CHEBI:61978"/>
        <dbReference type="ChEBI" id="CHEBI:456216"/>
        <dbReference type="EC" id="2.7.10.2"/>
    </reaction>
</comment>
<dbReference type="InterPro" id="IPR050198">
    <property type="entry name" value="Non-receptor_tyrosine_kinases"/>
</dbReference>
<dbReference type="Pfam" id="PF07714">
    <property type="entry name" value="PK_Tyr_Ser-Thr"/>
    <property type="match status" value="1"/>
</dbReference>
<evidence type="ECO:0000256" key="5">
    <source>
        <dbReference type="ARBA" id="ARBA00023137"/>
    </source>
</evidence>
<dbReference type="AlphaFoldDB" id="A0A183AUA3"/>
<dbReference type="SUPFAM" id="SSF56112">
    <property type="entry name" value="Protein kinase-like (PK-like)"/>
    <property type="match status" value="1"/>
</dbReference>
<dbReference type="EC" id="2.7.10.2" evidence="8"/>
<dbReference type="InterPro" id="IPR036860">
    <property type="entry name" value="SH2_dom_sf"/>
</dbReference>
<dbReference type="InterPro" id="IPR017441">
    <property type="entry name" value="Protein_kinase_ATP_BS"/>
</dbReference>
<dbReference type="PANTHER" id="PTHR24418">
    <property type="entry name" value="TYROSINE-PROTEIN KINASE"/>
    <property type="match status" value="1"/>
</dbReference>
<comment type="similarity">
    <text evidence="8">Belongs to the protein kinase superfamily. Tyr protein kinase family.</text>
</comment>
<dbReference type="Gene3D" id="3.30.505.10">
    <property type="entry name" value="SH2 domain"/>
    <property type="match status" value="1"/>
</dbReference>
<dbReference type="GO" id="GO:0004715">
    <property type="term" value="F:non-membrane spanning protein tyrosine kinase activity"/>
    <property type="evidence" value="ECO:0007669"/>
    <property type="project" value="UniProtKB-EC"/>
</dbReference>
<dbReference type="OrthoDB" id="6261536at2759"/>
<proteinExistence type="inferred from homology"/>
<feature type="transmembrane region" description="Helical" evidence="9">
    <location>
        <begin position="36"/>
        <end position="56"/>
    </location>
</feature>
<name>A0A183AUA3_9TREM</name>
<evidence type="ECO:0000256" key="1">
    <source>
        <dbReference type="ARBA" id="ARBA00022679"/>
    </source>
</evidence>
<evidence type="ECO:0000259" key="10">
    <source>
        <dbReference type="PROSITE" id="PS50001"/>
    </source>
</evidence>
<dbReference type="SUPFAM" id="SSF55550">
    <property type="entry name" value="SH2 domain"/>
    <property type="match status" value="1"/>
</dbReference>
<keyword evidence="6" id="KW-0727">SH2 domain</keyword>
<reference evidence="14" key="1">
    <citation type="submission" date="2016-06" db="UniProtKB">
        <authorList>
            <consortium name="WormBaseParasite"/>
        </authorList>
    </citation>
    <scope>IDENTIFICATION</scope>
</reference>
<dbReference type="Gene3D" id="3.30.200.20">
    <property type="entry name" value="Phosphorylase Kinase, domain 1"/>
    <property type="match status" value="1"/>
</dbReference>
<keyword evidence="4 7" id="KW-0067">ATP-binding</keyword>
<feature type="domain" description="SH2" evidence="10">
    <location>
        <begin position="78"/>
        <end position="208"/>
    </location>
</feature>
<dbReference type="InterPro" id="IPR011009">
    <property type="entry name" value="Kinase-like_dom_sf"/>
</dbReference>
<dbReference type="Proteomes" id="UP000272942">
    <property type="component" value="Unassembled WGS sequence"/>
</dbReference>
<dbReference type="Pfam" id="PF00017">
    <property type="entry name" value="SH2"/>
    <property type="match status" value="1"/>
</dbReference>
<dbReference type="PROSITE" id="PS50001">
    <property type="entry name" value="SH2"/>
    <property type="match status" value="1"/>
</dbReference>
<dbReference type="EMBL" id="UZAN01049241">
    <property type="protein sequence ID" value="VDP87219.1"/>
    <property type="molecule type" value="Genomic_DNA"/>
</dbReference>
<evidence type="ECO:0000256" key="9">
    <source>
        <dbReference type="SAM" id="Phobius"/>
    </source>
</evidence>
<evidence type="ECO:0000256" key="4">
    <source>
        <dbReference type="ARBA" id="ARBA00022840"/>
    </source>
</evidence>
<gene>
    <name evidence="12" type="ORF">ECPE_LOCUS10538</name>
</gene>
<dbReference type="GO" id="GO:0005524">
    <property type="term" value="F:ATP binding"/>
    <property type="evidence" value="ECO:0007669"/>
    <property type="project" value="UniProtKB-UniRule"/>
</dbReference>
<evidence type="ECO:0000256" key="3">
    <source>
        <dbReference type="ARBA" id="ARBA00022777"/>
    </source>
</evidence>
<feature type="domain" description="Protein kinase" evidence="11">
    <location>
        <begin position="232"/>
        <end position="341"/>
    </location>
</feature>
<accession>A0A183AUA3</accession>
<evidence type="ECO:0000256" key="2">
    <source>
        <dbReference type="ARBA" id="ARBA00022741"/>
    </source>
</evidence>
<keyword evidence="9" id="KW-0812">Transmembrane</keyword>
<dbReference type="PROSITE" id="PS00107">
    <property type="entry name" value="PROTEIN_KINASE_ATP"/>
    <property type="match status" value="1"/>
</dbReference>
<evidence type="ECO:0000256" key="8">
    <source>
        <dbReference type="RuleBase" id="RU362096"/>
    </source>
</evidence>
<evidence type="ECO:0000256" key="6">
    <source>
        <dbReference type="PROSITE-ProRule" id="PRU00191"/>
    </source>
</evidence>
<keyword evidence="13" id="KW-1185">Reference proteome</keyword>
<protein>
    <recommendedName>
        <fullName evidence="8">Tyrosine-protein kinase</fullName>
        <ecNumber evidence="8">2.7.10.2</ecNumber>
    </recommendedName>
</protein>
<keyword evidence="1 8" id="KW-0808">Transferase</keyword>
<evidence type="ECO:0000313" key="14">
    <source>
        <dbReference type="WBParaSite" id="ECPE_0001057001-mRNA-1"/>
    </source>
</evidence>
<dbReference type="InterPro" id="IPR001245">
    <property type="entry name" value="Ser-Thr/Tyr_kinase_cat_dom"/>
</dbReference>
<evidence type="ECO:0000313" key="13">
    <source>
        <dbReference type="Proteomes" id="UP000272942"/>
    </source>
</evidence>
<keyword evidence="9" id="KW-1133">Transmembrane helix</keyword>
<dbReference type="WBParaSite" id="ECPE_0001057001-mRNA-1">
    <property type="protein sequence ID" value="ECPE_0001057001-mRNA-1"/>
    <property type="gene ID" value="ECPE_0001057001"/>
</dbReference>
<evidence type="ECO:0000256" key="7">
    <source>
        <dbReference type="PROSITE-ProRule" id="PRU10141"/>
    </source>
</evidence>